<protein>
    <submittedName>
        <fullName evidence="2">SPOR domain-containing protein</fullName>
    </submittedName>
</protein>
<dbReference type="Proteomes" id="UP000629420">
    <property type="component" value="Chromosome"/>
</dbReference>
<dbReference type="PROSITE" id="PS51724">
    <property type="entry name" value="SPOR"/>
    <property type="match status" value="1"/>
</dbReference>
<accession>A0ABX7DVK9</accession>
<dbReference type="InterPro" id="IPR007730">
    <property type="entry name" value="SPOR-like_dom"/>
</dbReference>
<evidence type="ECO:0000313" key="2">
    <source>
        <dbReference type="EMBL" id="QQX77752.1"/>
    </source>
</evidence>
<dbReference type="EMBL" id="CP068439">
    <property type="protein sequence ID" value="QQX77752.1"/>
    <property type="molecule type" value="Genomic_DNA"/>
</dbReference>
<dbReference type="Pfam" id="PF18174">
    <property type="entry name" value="HU-CCDC81_bac_1"/>
    <property type="match status" value="1"/>
</dbReference>
<sequence>MQLTTYIADLLYRYECVIVPGFGAFLTRYKSAQIDDATNTFHPPSKIVSFNKQLQANDGLFANYVASVEKCSYETALQRIRNFTAEISMALSEGKTISFKNIGTFSLNEEKSLQFEPLPQQNFSTSAFGLSSFVSPQISREVYKETVDAFEEKAPIHFTPEGREVKPYLKYAAIAVLAISAIGFGSLKLYENQVQKFNYAEREKANSLVENQIQEATFVIENPLPVVNLQVPKHTGLYHIVAGAYRMEENAEKKVSQLREKGYSPLKMEVNRYGLHQVLYASFNDKLEAQRKLYEIQKSENPDAWLLVQEIH</sequence>
<dbReference type="Pfam" id="PF05036">
    <property type="entry name" value="SPOR"/>
    <property type="match status" value="1"/>
</dbReference>
<evidence type="ECO:0000259" key="1">
    <source>
        <dbReference type="PROSITE" id="PS51724"/>
    </source>
</evidence>
<feature type="domain" description="SPOR" evidence="1">
    <location>
        <begin position="232"/>
        <end position="309"/>
    </location>
</feature>
<proteinExistence type="predicted"/>
<name>A0ABX7DVK9_9FLAO</name>
<dbReference type="Gene3D" id="3.30.70.1070">
    <property type="entry name" value="Sporulation related repeat"/>
    <property type="match status" value="1"/>
</dbReference>
<evidence type="ECO:0000313" key="3">
    <source>
        <dbReference type="Proteomes" id="UP000629420"/>
    </source>
</evidence>
<dbReference type="InterPro" id="IPR036680">
    <property type="entry name" value="SPOR-like_sf"/>
</dbReference>
<reference evidence="2 3" key="1">
    <citation type="submission" date="2021-01" db="EMBL/GenBank/DDBJ databases">
        <title>Aequorivita sp. strain KX20305, a bacterium isolated from the sediment collected at a cold seep field in South China Sea.</title>
        <authorList>
            <person name="Zhang H."/>
            <person name="Li C."/>
        </authorList>
    </citation>
    <scope>NUCLEOTIDE SEQUENCE [LARGE SCALE GENOMIC DNA]</scope>
    <source>
        <strain evidence="2 3">KX20305</strain>
    </source>
</reference>
<dbReference type="InterPro" id="IPR041268">
    <property type="entry name" value="HU-CCDC81_bac_2"/>
</dbReference>
<dbReference type="Pfam" id="PF18175">
    <property type="entry name" value="HU-CCDC81_bac_2"/>
    <property type="match status" value="1"/>
</dbReference>
<dbReference type="RefSeq" id="WP_202337642.1">
    <property type="nucleotide sequence ID" value="NZ_CP068439.1"/>
</dbReference>
<keyword evidence="3" id="KW-1185">Reference proteome</keyword>
<organism evidence="2 3">
    <name type="scientific">Aequorivita iocasae</name>
    <dbReference type="NCBI Taxonomy" id="2803865"/>
    <lineage>
        <taxon>Bacteria</taxon>
        <taxon>Pseudomonadati</taxon>
        <taxon>Bacteroidota</taxon>
        <taxon>Flavobacteriia</taxon>
        <taxon>Flavobacteriales</taxon>
        <taxon>Flavobacteriaceae</taxon>
        <taxon>Aequorivita</taxon>
    </lineage>
</organism>
<gene>
    <name evidence="2" type="ORF">JK629_05680</name>
</gene>
<dbReference type="SUPFAM" id="SSF110997">
    <property type="entry name" value="Sporulation related repeat"/>
    <property type="match status" value="1"/>
</dbReference>
<dbReference type="InterPro" id="IPR040495">
    <property type="entry name" value="HU-CCDC81_bac_1"/>
</dbReference>